<evidence type="ECO:0000313" key="2">
    <source>
        <dbReference type="Proteomes" id="UP001054945"/>
    </source>
</evidence>
<sequence>MPCRPTIVVFLAVSWKDSGGWGCGRKTGFSWRGGIPSGAAFFQLPCIGFQMRRGQVTPISNPLSCKDALFVVTPDGLSRFH</sequence>
<comment type="caution">
    <text evidence="1">The sequence shown here is derived from an EMBL/GenBank/DDBJ whole genome shotgun (WGS) entry which is preliminary data.</text>
</comment>
<dbReference type="AlphaFoldDB" id="A0AAV4XVB3"/>
<name>A0AAV4XVB3_CAEEX</name>
<gene>
    <name evidence="1" type="ORF">CEXT_8161</name>
</gene>
<dbReference type="Proteomes" id="UP001054945">
    <property type="component" value="Unassembled WGS sequence"/>
</dbReference>
<proteinExistence type="predicted"/>
<reference evidence="1 2" key="1">
    <citation type="submission" date="2021-06" db="EMBL/GenBank/DDBJ databases">
        <title>Caerostris extrusa draft genome.</title>
        <authorList>
            <person name="Kono N."/>
            <person name="Arakawa K."/>
        </authorList>
    </citation>
    <scope>NUCLEOTIDE SEQUENCE [LARGE SCALE GENOMIC DNA]</scope>
</reference>
<accession>A0AAV4XVB3</accession>
<organism evidence="1 2">
    <name type="scientific">Caerostris extrusa</name>
    <name type="common">Bark spider</name>
    <name type="synonym">Caerostris bankana</name>
    <dbReference type="NCBI Taxonomy" id="172846"/>
    <lineage>
        <taxon>Eukaryota</taxon>
        <taxon>Metazoa</taxon>
        <taxon>Ecdysozoa</taxon>
        <taxon>Arthropoda</taxon>
        <taxon>Chelicerata</taxon>
        <taxon>Arachnida</taxon>
        <taxon>Araneae</taxon>
        <taxon>Araneomorphae</taxon>
        <taxon>Entelegynae</taxon>
        <taxon>Araneoidea</taxon>
        <taxon>Araneidae</taxon>
        <taxon>Caerostris</taxon>
    </lineage>
</organism>
<evidence type="ECO:0000313" key="1">
    <source>
        <dbReference type="EMBL" id="GIY97683.1"/>
    </source>
</evidence>
<protein>
    <recommendedName>
        <fullName evidence="3">Secreted protein</fullName>
    </recommendedName>
</protein>
<dbReference type="EMBL" id="BPLR01000818">
    <property type="protein sequence ID" value="GIY97683.1"/>
    <property type="molecule type" value="Genomic_DNA"/>
</dbReference>
<keyword evidence="2" id="KW-1185">Reference proteome</keyword>
<evidence type="ECO:0008006" key="3">
    <source>
        <dbReference type="Google" id="ProtNLM"/>
    </source>
</evidence>